<feature type="transmembrane region" description="Helical" evidence="2">
    <location>
        <begin position="12"/>
        <end position="32"/>
    </location>
</feature>
<keyword evidence="3" id="KW-1185">Reference proteome</keyword>
<feature type="region of interest" description="Disordered" evidence="1">
    <location>
        <begin position="74"/>
        <end position="172"/>
    </location>
</feature>
<evidence type="ECO:0000313" key="4">
    <source>
        <dbReference type="RefSeq" id="XP_070455770.1"/>
    </source>
</evidence>
<evidence type="ECO:0000256" key="1">
    <source>
        <dbReference type="SAM" id="MobiDB-lite"/>
    </source>
</evidence>
<dbReference type="GeneID" id="103544256"/>
<evidence type="ECO:0000256" key="2">
    <source>
        <dbReference type="SAM" id="Phobius"/>
    </source>
</evidence>
<name>A0ABM4MSV5_EQUPR</name>
<keyword evidence="2" id="KW-0472">Membrane</keyword>
<sequence>MMFDRCCQRERLYKTLYIVHIFILAGAVYYYFLGSVRKTAPDHEIVGESSQPIGKTLRPVWGLMDKCYPVTTQRRRVKSGKKQASEAMTPKAMGGLNDAAPKEETDILSQDEGEVRSLGEEAASAIPSGKEVAEEEEVAGTPSWEESKKIRKEMAVHPAEASEVESKEERPVGRVPQLLRKLWLGWFPASDVPETLNHE</sequence>
<keyword evidence="2" id="KW-1133">Transmembrane helix</keyword>
<evidence type="ECO:0000313" key="3">
    <source>
        <dbReference type="Proteomes" id="UP001652662"/>
    </source>
</evidence>
<feature type="compositionally biased region" description="Basic and acidic residues" evidence="1">
    <location>
        <begin position="145"/>
        <end position="155"/>
    </location>
</feature>
<keyword evidence="2" id="KW-0812">Transmembrane</keyword>
<proteinExistence type="predicted"/>
<gene>
    <name evidence="4" type="primary">LOC103544256</name>
</gene>
<protein>
    <submittedName>
        <fullName evidence="4">Uncharacterized protein</fullName>
    </submittedName>
</protein>
<dbReference type="RefSeq" id="XP_070455770.1">
    <property type="nucleotide sequence ID" value="XM_070599669.1"/>
</dbReference>
<organism evidence="3 4">
    <name type="scientific">Equus przewalskii</name>
    <name type="common">Przewalski's horse</name>
    <name type="synonym">Equus caballus przewalskii</name>
    <dbReference type="NCBI Taxonomy" id="9798"/>
    <lineage>
        <taxon>Eukaryota</taxon>
        <taxon>Metazoa</taxon>
        <taxon>Chordata</taxon>
        <taxon>Craniata</taxon>
        <taxon>Vertebrata</taxon>
        <taxon>Euteleostomi</taxon>
        <taxon>Mammalia</taxon>
        <taxon>Eutheria</taxon>
        <taxon>Laurasiatheria</taxon>
        <taxon>Perissodactyla</taxon>
        <taxon>Equidae</taxon>
        <taxon>Equus</taxon>
    </lineage>
</organism>
<dbReference type="Proteomes" id="UP001652662">
    <property type="component" value="Chromosome 29"/>
</dbReference>
<accession>A0ABM4MSV5</accession>
<reference evidence="4" key="1">
    <citation type="submission" date="2025-08" db="UniProtKB">
        <authorList>
            <consortium name="RefSeq"/>
        </authorList>
    </citation>
    <scope>IDENTIFICATION</scope>
    <source>
        <tissue evidence="4">Blood</tissue>
    </source>
</reference>